<dbReference type="EMBL" id="CP011304">
    <property type="protein sequence ID" value="AKE66022.1"/>
    <property type="molecule type" value="Genomic_DNA"/>
</dbReference>
<dbReference type="PATRIC" id="fig|1641812.3.peg.3814"/>
<dbReference type="HOGENOM" id="CLU_041125_1_0_3"/>
<evidence type="ECO:0000259" key="1">
    <source>
        <dbReference type="Pfam" id="PF13358"/>
    </source>
</evidence>
<accession>A0A0F6U6E9</accession>
<evidence type="ECO:0000313" key="3">
    <source>
        <dbReference type="Proteomes" id="UP000034103"/>
    </source>
</evidence>
<protein>
    <submittedName>
        <fullName evidence="2">Mobile element protein</fullName>
    </submittedName>
</protein>
<gene>
    <name evidence="2" type="ORF">MYAER_3688</name>
</gene>
<dbReference type="AlphaFoldDB" id="A0A0F6U6E9"/>
<evidence type="ECO:0000313" key="2">
    <source>
        <dbReference type="EMBL" id="AKE66022.1"/>
    </source>
</evidence>
<dbReference type="Proteomes" id="UP000034103">
    <property type="component" value="Chromosome"/>
</dbReference>
<dbReference type="InterPro" id="IPR047655">
    <property type="entry name" value="Transpos_IS630-like"/>
</dbReference>
<proteinExistence type="predicted"/>
<reference evidence="2 3" key="1">
    <citation type="journal article" date="2015" name="Genome Announc.">
        <title>Complete Genome Sequence of Microcystis aeruginosa NIES-2549, a Bloom-Forming Cyanobacterium from Lake Kasumigaura, Japan.</title>
        <authorList>
            <person name="Yamaguchi H."/>
            <person name="Suzuki S."/>
            <person name="Tanabe Y."/>
            <person name="Osana Y."/>
            <person name="Shimura Y."/>
            <person name="Ishida K."/>
            <person name="Kawachi M."/>
        </authorList>
    </citation>
    <scope>NUCLEOTIDE SEQUENCE [LARGE SCALE GENOMIC DNA]</scope>
    <source>
        <strain evidence="2 3">NIES-2549</strain>
    </source>
</reference>
<organism evidence="2 3">
    <name type="scientific">Microcystis aeruginosa NIES-2549</name>
    <dbReference type="NCBI Taxonomy" id="1641812"/>
    <lineage>
        <taxon>Bacteria</taxon>
        <taxon>Bacillati</taxon>
        <taxon>Cyanobacteriota</taxon>
        <taxon>Cyanophyceae</taxon>
        <taxon>Oscillatoriophycideae</taxon>
        <taxon>Chroococcales</taxon>
        <taxon>Microcystaceae</taxon>
        <taxon>Microcystis</taxon>
    </lineage>
</organism>
<dbReference type="NCBIfam" id="NF033545">
    <property type="entry name" value="transpos_IS630"/>
    <property type="match status" value="1"/>
</dbReference>
<dbReference type="Pfam" id="PF13358">
    <property type="entry name" value="DDE_3"/>
    <property type="match status" value="1"/>
</dbReference>
<dbReference type="InterPro" id="IPR038717">
    <property type="entry name" value="Tc1-like_DDE_dom"/>
</dbReference>
<feature type="domain" description="Tc1-like transposase DDE" evidence="1">
    <location>
        <begin position="14"/>
        <end position="165"/>
    </location>
</feature>
<name>A0A0F6U6E9_MICAE</name>
<sequence>MLQLYTSNYDPDYPLVCFDETSKQLISEINSPIAAEPGKSERFDYEYQREGVSNLFMFFEPFTGWRYMEVTDQRRIVDYAQQMKYLVAQRHPQAKKIKVVQDNLNTHVKASLYQAFTPVKARRILDKLEFHYTPKHGSWLNMAEIELSVLSRQCLDRRIEDKEILTEEVAAGEKRRNENSAPVDWRFTTEDARIKLKRLYPSITS</sequence>